<dbReference type="PANTHER" id="PTHR34478:SF1">
    <property type="entry name" value="PROTEIN LEMA"/>
    <property type="match status" value="1"/>
</dbReference>
<dbReference type="InterPro" id="IPR023353">
    <property type="entry name" value="LemA-like_dom_sf"/>
</dbReference>
<dbReference type="EMBL" id="PSRQ01000030">
    <property type="protein sequence ID" value="PWU23570.1"/>
    <property type="molecule type" value="Genomic_DNA"/>
</dbReference>
<evidence type="ECO:0000256" key="4">
    <source>
        <dbReference type="ARBA" id="ARBA00022989"/>
    </source>
</evidence>
<evidence type="ECO:0008006" key="8">
    <source>
        <dbReference type="Google" id="ProtNLM"/>
    </source>
</evidence>
<name>A0A317JRP5_9BACT</name>
<comment type="similarity">
    <text evidence="2">Belongs to the LemA family.</text>
</comment>
<dbReference type="Proteomes" id="UP000246104">
    <property type="component" value="Unassembled WGS sequence"/>
</dbReference>
<protein>
    <recommendedName>
        <fullName evidence="8">LemA family protein</fullName>
    </recommendedName>
</protein>
<comment type="caution">
    <text evidence="6">The sequence shown here is derived from an EMBL/GenBank/DDBJ whole genome shotgun (WGS) entry which is preliminary data.</text>
</comment>
<evidence type="ECO:0000313" key="7">
    <source>
        <dbReference type="Proteomes" id="UP000246104"/>
    </source>
</evidence>
<keyword evidence="4" id="KW-1133">Transmembrane helix</keyword>
<accession>A0A317JRP5</accession>
<dbReference type="InterPro" id="IPR007156">
    <property type="entry name" value="MamQ_LemA"/>
</dbReference>
<keyword evidence="3" id="KW-0812">Transmembrane</keyword>
<keyword evidence="5" id="KW-0472">Membrane</keyword>
<dbReference type="GO" id="GO:0016020">
    <property type="term" value="C:membrane"/>
    <property type="evidence" value="ECO:0007669"/>
    <property type="project" value="UniProtKB-SubCell"/>
</dbReference>
<organism evidence="6 7">
    <name type="scientific">Candidatus Cerribacteria bacterium 'Amazon FNV 2010 28 9'</name>
    <dbReference type="NCBI Taxonomy" id="2081795"/>
    <lineage>
        <taxon>Bacteria</taxon>
        <taxon>Candidatus Cerribacteria</taxon>
    </lineage>
</organism>
<dbReference type="SUPFAM" id="SSF140478">
    <property type="entry name" value="LemA-like"/>
    <property type="match status" value="1"/>
</dbReference>
<evidence type="ECO:0000256" key="1">
    <source>
        <dbReference type="ARBA" id="ARBA00004167"/>
    </source>
</evidence>
<dbReference type="AlphaFoldDB" id="A0A317JRP5"/>
<reference evidence="6 7" key="1">
    <citation type="submission" date="2018-02" db="EMBL/GenBank/DDBJ databases">
        <title>Genomic Reconstructions from Amazon Rainforest and Pasture Soil Reveal Novel Insights into the Physiology of Candidate Phyla in Tropical Sites.</title>
        <authorList>
            <person name="Kroeger M.E."/>
            <person name="Delmont T."/>
            <person name="Eren A.M."/>
            <person name="Guo J."/>
            <person name="Meyer K.M."/>
            <person name="Khan K."/>
            <person name="Rodrigues J.L.M."/>
            <person name="Bohannan B.J.M."/>
            <person name="Tringe S."/>
            <person name="Borges C.D."/>
            <person name="Tiedje J."/>
            <person name="Tsai S.M."/>
            <person name="Nusslein K."/>
        </authorList>
    </citation>
    <scope>NUCLEOTIDE SEQUENCE [LARGE SCALE GENOMIC DNA]</scope>
    <source>
        <strain evidence="6">Amazon FNV 2010 28 9</strain>
    </source>
</reference>
<evidence type="ECO:0000313" key="6">
    <source>
        <dbReference type="EMBL" id="PWU23570.1"/>
    </source>
</evidence>
<evidence type="ECO:0000256" key="2">
    <source>
        <dbReference type="ARBA" id="ARBA00008854"/>
    </source>
</evidence>
<sequence>MTPLVLIIGLIVIVALYVMSTYNGFQRLSTQIEASIQEIGNQLKRQASLIPNLEASVKGYMKQEKDIFKMLTDARKSVTNASIKDGKSLDDVETKLSSLANRLSIVMESNPQIKSDATVQQFMNELRDTADKLMYARRAVIDLSQQYNQMLVTFPSNLIANSFGFKKQAGLATPLTGSHVSVSDAEMQDVKVDL</sequence>
<dbReference type="Pfam" id="PF04011">
    <property type="entry name" value="LemA"/>
    <property type="match status" value="1"/>
</dbReference>
<gene>
    <name evidence="6" type="ORF">C5B42_02550</name>
</gene>
<proteinExistence type="inferred from homology"/>
<dbReference type="PANTHER" id="PTHR34478">
    <property type="entry name" value="PROTEIN LEMA"/>
    <property type="match status" value="1"/>
</dbReference>
<evidence type="ECO:0000256" key="5">
    <source>
        <dbReference type="ARBA" id="ARBA00023136"/>
    </source>
</evidence>
<comment type="subcellular location">
    <subcellularLocation>
        <location evidence="1">Membrane</location>
        <topology evidence="1">Single-pass membrane protein</topology>
    </subcellularLocation>
</comment>
<evidence type="ECO:0000256" key="3">
    <source>
        <dbReference type="ARBA" id="ARBA00022692"/>
    </source>
</evidence>
<dbReference type="Gene3D" id="1.20.1440.20">
    <property type="entry name" value="LemA-like domain"/>
    <property type="match status" value="1"/>
</dbReference>